<dbReference type="FunFam" id="1.20.1070.10:FF:000007">
    <property type="entry name" value="Olfactory receptor"/>
    <property type="match status" value="1"/>
</dbReference>
<dbReference type="InterPro" id="IPR000276">
    <property type="entry name" value="GPCR_Rhodpsn"/>
</dbReference>
<evidence type="ECO:0000256" key="14">
    <source>
        <dbReference type="RuleBase" id="RU363047"/>
    </source>
</evidence>
<evidence type="ECO:0000256" key="2">
    <source>
        <dbReference type="ARBA" id="ARBA00004651"/>
    </source>
</evidence>
<evidence type="ECO:0000256" key="11">
    <source>
        <dbReference type="ARBA" id="ARBA00023170"/>
    </source>
</evidence>
<dbReference type="SUPFAM" id="SSF81321">
    <property type="entry name" value="Family A G protein-coupled receptor-like"/>
    <property type="match status" value="2"/>
</dbReference>
<name>A0A5N4E2L5_CAMDR</name>
<keyword evidence="5 14" id="KW-0716">Sensory transduction</keyword>
<dbReference type="PRINTS" id="PR00245">
    <property type="entry name" value="OLFACTORYR"/>
</dbReference>
<evidence type="ECO:0000256" key="6">
    <source>
        <dbReference type="ARBA" id="ARBA00022692"/>
    </source>
</evidence>
<feature type="domain" description="G-protein coupled receptors family 1 profile" evidence="15">
    <location>
        <begin position="1"/>
        <end position="67"/>
    </location>
</feature>
<comment type="caution">
    <text evidence="16">The sequence shown here is derived from an EMBL/GenBank/DDBJ whole genome shotgun (WGS) entry which is preliminary data.</text>
</comment>
<evidence type="ECO:0000256" key="7">
    <source>
        <dbReference type="ARBA" id="ARBA00022725"/>
    </source>
</evidence>
<evidence type="ECO:0000256" key="9">
    <source>
        <dbReference type="ARBA" id="ARBA00023040"/>
    </source>
</evidence>
<feature type="transmembrane region" description="Helical" evidence="14">
    <location>
        <begin position="20"/>
        <end position="40"/>
    </location>
</feature>
<dbReference type="PROSITE" id="PS50262">
    <property type="entry name" value="G_PROTEIN_RECEP_F1_2"/>
    <property type="match status" value="2"/>
</dbReference>
<dbReference type="PROSITE" id="PS00237">
    <property type="entry name" value="G_PROTEIN_RECEP_F1_1"/>
    <property type="match status" value="1"/>
</dbReference>
<comment type="subcellular location">
    <subcellularLocation>
        <location evidence="2 14">Cell membrane</location>
        <topology evidence="2 14">Multi-pass membrane protein</topology>
    </subcellularLocation>
</comment>
<dbReference type="PANTHER" id="PTHR48002">
    <property type="entry name" value="OLFACTORY RECEPTOR"/>
    <property type="match status" value="1"/>
</dbReference>
<feature type="transmembrane region" description="Helical" evidence="14">
    <location>
        <begin position="52"/>
        <end position="75"/>
    </location>
</feature>
<dbReference type="Proteomes" id="UP000299084">
    <property type="component" value="Unassembled WGS sequence"/>
</dbReference>
<protein>
    <recommendedName>
        <fullName evidence="14">Olfactory receptor</fullName>
    </recommendedName>
</protein>
<keyword evidence="4 14" id="KW-1003">Cell membrane</keyword>
<evidence type="ECO:0000256" key="13">
    <source>
        <dbReference type="RuleBase" id="RU000688"/>
    </source>
</evidence>
<keyword evidence="17" id="KW-1185">Reference proteome</keyword>
<gene>
    <name evidence="16" type="ORF">Cadr_000005603</name>
</gene>
<feature type="transmembrane region" description="Helical" evidence="14">
    <location>
        <begin position="182"/>
        <end position="204"/>
    </location>
</feature>
<evidence type="ECO:0000313" key="16">
    <source>
        <dbReference type="EMBL" id="KAB1277530.1"/>
    </source>
</evidence>
<dbReference type="CDD" id="cd15938">
    <property type="entry name" value="7tmA_OR4Q2-like"/>
    <property type="match status" value="1"/>
</dbReference>
<dbReference type="InterPro" id="IPR000725">
    <property type="entry name" value="Olfact_rcpt"/>
</dbReference>
<keyword evidence="10 14" id="KW-0472">Membrane</keyword>
<evidence type="ECO:0000256" key="5">
    <source>
        <dbReference type="ARBA" id="ARBA00022606"/>
    </source>
</evidence>
<keyword evidence="6 13" id="KW-0812">Transmembrane</keyword>
<accession>A0A5N4E2L5</accession>
<dbReference type="Gene3D" id="1.20.1070.10">
    <property type="entry name" value="Rhodopsin 7-helix transmembrane proteins"/>
    <property type="match status" value="2"/>
</dbReference>
<dbReference type="AlphaFoldDB" id="A0A5N4E2L5"/>
<evidence type="ECO:0000256" key="3">
    <source>
        <dbReference type="ARBA" id="ARBA00010663"/>
    </source>
</evidence>
<comment type="similarity">
    <text evidence="3 13">Belongs to the G-protein coupled receptor 1 family.</text>
</comment>
<dbReference type="GO" id="GO:0005886">
    <property type="term" value="C:plasma membrane"/>
    <property type="evidence" value="ECO:0007669"/>
    <property type="project" value="UniProtKB-SubCell"/>
</dbReference>
<dbReference type="Pfam" id="PF13853">
    <property type="entry name" value="7tm_4"/>
    <property type="match status" value="2"/>
</dbReference>
<evidence type="ECO:0000256" key="10">
    <source>
        <dbReference type="ARBA" id="ARBA00023136"/>
    </source>
</evidence>
<keyword evidence="12 13" id="KW-0807">Transducer</keyword>
<feature type="transmembrane region" description="Helical" evidence="14">
    <location>
        <begin position="352"/>
        <end position="371"/>
    </location>
</feature>
<proteinExistence type="inferred from homology"/>
<keyword evidence="11 13" id="KW-0675">Receptor</keyword>
<reference evidence="16 17" key="1">
    <citation type="journal article" date="2019" name="Mol. Ecol. Resour.">
        <title>Improving Illumina assemblies with Hi-C and long reads: an example with the North African dromedary.</title>
        <authorList>
            <person name="Elbers J.P."/>
            <person name="Rogers M.F."/>
            <person name="Perelman P.L."/>
            <person name="Proskuryakova A.A."/>
            <person name="Serdyukova N.A."/>
            <person name="Johnson W.E."/>
            <person name="Horin P."/>
            <person name="Corander J."/>
            <person name="Murphy D."/>
            <person name="Burger P.A."/>
        </authorList>
    </citation>
    <scope>NUCLEOTIDE SEQUENCE [LARGE SCALE GENOMIC DNA]</scope>
    <source>
        <strain evidence="16">Drom800</strain>
        <tissue evidence="16">Blood</tissue>
    </source>
</reference>
<feature type="domain" description="G-protein coupled receptors family 1 profile" evidence="15">
    <location>
        <begin position="124"/>
        <end position="369"/>
    </location>
</feature>
<feature type="transmembrane region" description="Helical" evidence="14">
    <location>
        <begin position="319"/>
        <end position="340"/>
    </location>
</feature>
<feature type="transmembrane region" description="Helical" evidence="14">
    <location>
        <begin position="224"/>
        <end position="242"/>
    </location>
</feature>
<dbReference type="FunFam" id="1.10.1220.70:FF:000001">
    <property type="entry name" value="Olfactory receptor"/>
    <property type="match status" value="1"/>
</dbReference>
<dbReference type="GO" id="GO:0004984">
    <property type="term" value="F:olfactory receptor activity"/>
    <property type="evidence" value="ECO:0007669"/>
    <property type="project" value="InterPro"/>
</dbReference>
<organism evidence="16 17">
    <name type="scientific">Camelus dromedarius</name>
    <name type="common">Dromedary</name>
    <name type="synonym">Arabian camel</name>
    <dbReference type="NCBI Taxonomy" id="9838"/>
    <lineage>
        <taxon>Eukaryota</taxon>
        <taxon>Metazoa</taxon>
        <taxon>Chordata</taxon>
        <taxon>Craniata</taxon>
        <taxon>Vertebrata</taxon>
        <taxon>Euteleostomi</taxon>
        <taxon>Mammalia</taxon>
        <taxon>Eutheria</taxon>
        <taxon>Laurasiatheria</taxon>
        <taxon>Artiodactyla</taxon>
        <taxon>Tylopoda</taxon>
        <taxon>Camelidae</taxon>
        <taxon>Camelus</taxon>
    </lineage>
</organism>
<comment type="function">
    <text evidence="1">Putative odorant or sperm cell receptor.</text>
</comment>
<dbReference type="InterPro" id="IPR017452">
    <property type="entry name" value="GPCR_Rhodpsn_7TM"/>
</dbReference>
<keyword evidence="7 14" id="KW-0552">Olfaction</keyword>
<evidence type="ECO:0000256" key="1">
    <source>
        <dbReference type="ARBA" id="ARBA00003929"/>
    </source>
</evidence>
<keyword evidence="8 14" id="KW-1133">Transmembrane helix</keyword>
<dbReference type="EMBL" id="JWIN03000006">
    <property type="protein sequence ID" value="KAB1277530.1"/>
    <property type="molecule type" value="Genomic_DNA"/>
</dbReference>
<evidence type="ECO:0000313" key="17">
    <source>
        <dbReference type="Proteomes" id="UP000299084"/>
    </source>
</evidence>
<dbReference type="InterPro" id="IPR050427">
    <property type="entry name" value="Olfactory_Receptors"/>
</dbReference>
<feature type="transmembrane region" description="Helical" evidence="14">
    <location>
        <begin position="288"/>
        <end position="307"/>
    </location>
</feature>
<sequence length="396" mass="44603">MIADLLVERKTISFEACLAQIFFVHLFTGSEMVLLVSMAYDRYVAICKPLHYMTIMSRCVCITLVLIPCGVEVAMKERVESHQMDENQTEVVREFVLAGFSQTPSIEAGLFVLFLLFYVSTWVGNVLIMVTVASDNYLNSSPMYFLLGNLSFLDLCYSTVTTPKLLADFLDNEKLIPYDLCIVQLFFLHFVGAAEMFLLTVMAYDRYVAICRPLHYTTIMSRGLCCVLVAASWMGGFVHSTVQTILTIRLPFCGPNQVDNFFCDVPPVIKLACADTFVIELLMVSNSGLISTSSFVVLVSSYTTILVKIRSKEGRLKALSTCGSHLMVVTLFFGPCIFIYARPFSTFSVDKMVSVLYNVITPMLNPLIYTLRNKEVKSAMRKLWDKSGLTWKKQET</sequence>
<evidence type="ECO:0000256" key="4">
    <source>
        <dbReference type="ARBA" id="ARBA00022475"/>
    </source>
</evidence>
<feature type="transmembrane region" description="Helical" evidence="14">
    <location>
        <begin position="110"/>
        <end position="132"/>
    </location>
</feature>
<evidence type="ECO:0000259" key="15">
    <source>
        <dbReference type="PROSITE" id="PS50262"/>
    </source>
</evidence>
<evidence type="ECO:0000256" key="12">
    <source>
        <dbReference type="ARBA" id="ARBA00023224"/>
    </source>
</evidence>
<keyword evidence="9 13" id="KW-0297">G-protein coupled receptor</keyword>
<evidence type="ECO:0000256" key="8">
    <source>
        <dbReference type="ARBA" id="ARBA00022989"/>
    </source>
</evidence>
<dbReference type="PRINTS" id="PR00237">
    <property type="entry name" value="GPCRRHODOPSN"/>
</dbReference>
<dbReference type="GO" id="GO:0004930">
    <property type="term" value="F:G protein-coupled receptor activity"/>
    <property type="evidence" value="ECO:0007669"/>
    <property type="project" value="UniProtKB-KW"/>
</dbReference>